<dbReference type="InterPro" id="IPR000914">
    <property type="entry name" value="SBP_5_dom"/>
</dbReference>
<dbReference type="EMBL" id="AMZO01000006">
    <property type="protein sequence ID" value="ELR66491.1"/>
    <property type="molecule type" value="Genomic_DNA"/>
</dbReference>
<dbReference type="Gene3D" id="3.40.190.10">
    <property type="entry name" value="Periplasmic binding protein-like II"/>
    <property type="match status" value="1"/>
</dbReference>
<protein>
    <submittedName>
        <fullName evidence="4">ABC-type transporter, periplasmic binding protein</fullName>
    </submittedName>
</protein>
<dbReference type="RefSeq" id="WP_007463156.1">
    <property type="nucleotide sequence ID" value="NZ_AMZO01000006.1"/>
</dbReference>
<evidence type="ECO:0000313" key="4">
    <source>
        <dbReference type="EMBL" id="ELR66491.1"/>
    </source>
</evidence>
<feature type="domain" description="Solute-binding protein family 5" evidence="2">
    <location>
        <begin position="195"/>
        <end position="314"/>
    </location>
</feature>
<name>L8JCD2_9GAMM</name>
<dbReference type="OrthoDB" id="5894719at2"/>
<proteinExistence type="predicted"/>
<dbReference type="GO" id="GO:1904680">
    <property type="term" value="F:peptide transmembrane transporter activity"/>
    <property type="evidence" value="ECO:0007669"/>
    <property type="project" value="TreeGrafter"/>
</dbReference>
<comment type="caution">
    <text evidence="4">The sequence shown here is derived from an EMBL/GenBank/DDBJ whole genome shotgun (WGS) entry which is preliminary data.</text>
</comment>
<feature type="domain" description="Transcriptional regulator SgrR N-terminal HTH" evidence="3">
    <location>
        <begin position="17"/>
        <end position="108"/>
    </location>
</feature>
<keyword evidence="1" id="KW-0238">DNA-binding</keyword>
<sequence>MLEKKSSSFISLVHLQRLKQLCDHYPLGQASKTDVASLAFQLNCSDRNIAKLVKTLMAIGWLEWKAGRGRGNKSELTLKLSFEQALLQCLESYCRKGELSEALRYAEHFDFTEQFHSRLPEWLNEAQDSLKQQNVLVTLVPYEFPKCHPLWTYSSSSRLYINAVYDTLFVYDKVSKKLLSSLVHHYEFRDHELWLRLRPDVFFHNGDLLTPQHVAETIRLRQTTDNPYRLLYRHITDIRTQGNWVVLSLSHPHPIILHVLAENHSAIFHPFDKAELPSGTGPYKFGSVDNWHWTLTKNHQYFGMPGLIEKAEFWTSDSVEEGLIQSHIIQHKVDVGNDTGKQLKAGCEVLEFIDSPNGLSLPERTWIAHHARQFVRELNSDSLPIADTLLECHQANGFHLFQTEMCPPKRKIRVWVEACNPKASEMLFSYLSSLGVEFELLEKAHRKERFSPPFENIDVIIRGYVFNDDLAFCYYSWLISSATFKLCLTESQRQNLLEFIDFTILSSESSDDFLHKLYRCEDWMVQQCAFVPLWREFSSYDFSDTLQGVEVDNMGVLTLKKIWFDD</sequence>
<dbReference type="InterPro" id="IPR025370">
    <property type="entry name" value="SgrR_HTH_N"/>
</dbReference>
<dbReference type="Proteomes" id="UP000011134">
    <property type="component" value="Unassembled WGS sequence"/>
</dbReference>
<evidence type="ECO:0000259" key="3">
    <source>
        <dbReference type="Pfam" id="PF12793"/>
    </source>
</evidence>
<dbReference type="GO" id="GO:0003677">
    <property type="term" value="F:DNA binding"/>
    <property type="evidence" value="ECO:0007669"/>
    <property type="project" value="UniProtKB-KW"/>
</dbReference>
<evidence type="ECO:0000259" key="2">
    <source>
        <dbReference type="Pfam" id="PF00496"/>
    </source>
</evidence>
<dbReference type="PANTHER" id="PTHR30290">
    <property type="entry name" value="PERIPLASMIC BINDING COMPONENT OF ABC TRANSPORTER"/>
    <property type="match status" value="1"/>
</dbReference>
<dbReference type="Pfam" id="PF12793">
    <property type="entry name" value="SgrR_N"/>
    <property type="match status" value="1"/>
</dbReference>
<evidence type="ECO:0000256" key="1">
    <source>
        <dbReference type="ARBA" id="ARBA00023125"/>
    </source>
</evidence>
<accession>L8JCD2</accession>
<evidence type="ECO:0000313" key="5">
    <source>
        <dbReference type="Proteomes" id="UP000011134"/>
    </source>
</evidence>
<dbReference type="AlphaFoldDB" id="L8JCD2"/>
<dbReference type="InterPro" id="IPR039424">
    <property type="entry name" value="SBP_5"/>
</dbReference>
<dbReference type="PANTHER" id="PTHR30290:SF72">
    <property type="entry name" value="HTH-TYPE TRANSCRIPTIONAL REGULATOR SGRR"/>
    <property type="match status" value="1"/>
</dbReference>
<dbReference type="PATRIC" id="fig|1056511.3.peg.1019"/>
<keyword evidence="5" id="KW-1185">Reference proteome</keyword>
<dbReference type="Pfam" id="PF00496">
    <property type="entry name" value="SBP_bac_5"/>
    <property type="match status" value="1"/>
</dbReference>
<organism evidence="4 5">
    <name type="scientific">Photobacterium marinum</name>
    <dbReference type="NCBI Taxonomy" id="1056511"/>
    <lineage>
        <taxon>Bacteria</taxon>
        <taxon>Pseudomonadati</taxon>
        <taxon>Pseudomonadota</taxon>
        <taxon>Gammaproteobacteria</taxon>
        <taxon>Vibrionales</taxon>
        <taxon>Vibrionaceae</taxon>
        <taxon>Photobacterium</taxon>
    </lineage>
</organism>
<dbReference type="GO" id="GO:0015833">
    <property type="term" value="P:peptide transport"/>
    <property type="evidence" value="ECO:0007669"/>
    <property type="project" value="TreeGrafter"/>
</dbReference>
<reference evidence="4 5" key="1">
    <citation type="submission" date="2012-12" db="EMBL/GenBank/DDBJ databases">
        <title>Genome Assembly of Photobacterium sp. AK15.</title>
        <authorList>
            <person name="Khatri I."/>
            <person name="Vaidya B."/>
            <person name="Srinivas T.N.R."/>
            <person name="Subramanian S."/>
            <person name="Pinnaka A."/>
        </authorList>
    </citation>
    <scope>NUCLEOTIDE SEQUENCE [LARGE SCALE GENOMIC DNA]</scope>
    <source>
        <strain evidence="4 5">AK15</strain>
    </source>
</reference>
<dbReference type="SUPFAM" id="SSF53850">
    <property type="entry name" value="Periplasmic binding protein-like II"/>
    <property type="match status" value="1"/>
</dbReference>
<gene>
    <name evidence="4" type="ORF">C942_04189</name>
</gene>